<dbReference type="SUPFAM" id="SSF57716">
    <property type="entry name" value="Glucocorticoid receptor-like (DNA-binding domain)"/>
    <property type="match status" value="1"/>
</dbReference>
<dbReference type="EMBL" id="OC919854">
    <property type="protein sequence ID" value="CAD7651968.1"/>
    <property type="molecule type" value="Genomic_DNA"/>
</dbReference>
<evidence type="ECO:0000256" key="7">
    <source>
        <dbReference type="ARBA" id="ARBA00023170"/>
    </source>
</evidence>
<evidence type="ECO:0000256" key="8">
    <source>
        <dbReference type="ARBA" id="ARBA00023242"/>
    </source>
</evidence>
<protein>
    <recommendedName>
        <fullName evidence="10">Nuclear receptor domain-containing protein</fullName>
    </recommendedName>
</protein>
<evidence type="ECO:0000256" key="1">
    <source>
        <dbReference type="ARBA" id="ARBA00022723"/>
    </source>
</evidence>
<gene>
    <name evidence="11" type="ORF">ONB1V03_LOCUS8636</name>
</gene>
<dbReference type="OrthoDB" id="6247587at2759"/>
<dbReference type="EMBL" id="CAJPVJ010005029">
    <property type="protein sequence ID" value="CAG2169152.1"/>
    <property type="molecule type" value="Genomic_DNA"/>
</dbReference>
<keyword evidence="4" id="KW-0805">Transcription regulation</keyword>
<keyword evidence="7" id="KW-0675">Receptor</keyword>
<reference evidence="11" key="1">
    <citation type="submission" date="2020-11" db="EMBL/GenBank/DDBJ databases">
        <authorList>
            <person name="Tran Van P."/>
        </authorList>
    </citation>
    <scope>NUCLEOTIDE SEQUENCE</scope>
</reference>
<evidence type="ECO:0000259" key="10">
    <source>
        <dbReference type="PROSITE" id="PS51030"/>
    </source>
</evidence>
<keyword evidence="5" id="KW-0238">DNA-binding</keyword>
<evidence type="ECO:0000256" key="3">
    <source>
        <dbReference type="ARBA" id="ARBA00022833"/>
    </source>
</evidence>
<sequence length="374" mass="40203">MYSFFGRTYNNLSALGECKNNGQCVINKKNRTSCKSCRLKKCLVVGMSKSGSRYGRRSNWFKIHCLIQDQQEMTNRLQEQGVLANGGQLGPLGPLGHAFNENKDLLSQYKSDAFRETSSASSAHRVSPRATASPGSSDGSVGGALSSPYPSLFDPTPKGNGFAARYGSTSPSYIDSRKEVSNHLRFHASGLPLSPVSPLSPLSAATAARFLFHNSNAGALFGKAVNGLHAIHGMSKLYGNGDLNFAAYQSSLLPIHALQPVLKASGKEPDINQNIGECYADVPEQDRPIDLSVKGGPALSEHSLKALSKSSKHSIGDHDSGFSPSSNEDNTHVNTSPLDLTSKRTPDPPIDKPNEDHSDSDNDDEEHMESSEDK</sequence>
<dbReference type="InterPro" id="IPR001628">
    <property type="entry name" value="Znf_hrmn_rcpt"/>
</dbReference>
<dbReference type="SMART" id="SM00399">
    <property type="entry name" value="ZnF_C4"/>
    <property type="match status" value="1"/>
</dbReference>
<dbReference type="Pfam" id="PF00105">
    <property type="entry name" value="zf-C4"/>
    <property type="match status" value="1"/>
</dbReference>
<keyword evidence="2" id="KW-0863">Zinc-finger</keyword>
<dbReference type="PANTHER" id="PTHR48092">
    <property type="entry name" value="KNIRPS-RELATED PROTEIN-RELATED"/>
    <property type="match status" value="1"/>
</dbReference>
<evidence type="ECO:0000256" key="2">
    <source>
        <dbReference type="ARBA" id="ARBA00022771"/>
    </source>
</evidence>
<evidence type="ECO:0000256" key="4">
    <source>
        <dbReference type="ARBA" id="ARBA00023015"/>
    </source>
</evidence>
<dbReference type="GO" id="GO:0008270">
    <property type="term" value="F:zinc ion binding"/>
    <property type="evidence" value="ECO:0007669"/>
    <property type="project" value="UniProtKB-KW"/>
</dbReference>
<dbReference type="Gene3D" id="3.30.50.10">
    <property type="entry name" value="Erythroid Transcription Factor GATA-1, subunit A"/>
    <property type="match status" value="1"/>
</dbReference>
<dbReference type="InterPro" id="IPR050200">
    <property type="entry name" value="Nuclear_hormone_rcpt_NR3"/>
</dbReference>
<dbReference type="PROSITE" id="PS51030">
    <property type="entry name" value="NUCLEAR_REC_DBD_2"/>
    <property type="match status" value="1"/>
</dbReference>
<name>A0A7R9M1Q7_9ACAR</name>
<feature type="region of interest" description="Disordered" evidence="9">
    <location>
        <begin position="117"/>
        <end position="150"/>
    </location>
</feature>
<feature type="region of interest" description="Disordered" evidence="9">
    <location>
        <begin position="304"/>
        <end position="374"/>
    </location>
</feature>
<feature type="compositionally biased region" description="Polar residues" evidence="9">
    <location>
        <begin position="322"/>
        <end position="339"/>
    </location>
</feature>
<proteinExistence type="predicted"/>
<dbReference type="GO" id="GO:0043565">
    <property type="term" value="F:sequence-specific DNA binding"/>
    <property type="evidence" value="ECO:0007669"/>
    <property type="project" value="InterPro"/>
</dbReference>
<dbReference type="GO" id="GO:0003700">
    <property type="term" value="F:DNA-binding transcription factor activity"/>
    <property type="evidence" value="ECO:0007669"/>
    <property type="project" value="InterPro"/>
</dbReference>
<dbReference type="Proteomes" id="UP000728032">
    <property type="component" value="Unassembled WGS sequence"/>
</dbReference>
<organism evidence="11">
    <name type="scientific">Oppiella nova</name>
    <dbReference type="NCBI Taxonomy" id="334625"/>
    <lineage>
        <taxon>Eukaryota</taxon>
        <taxon>Metazoa</taxon>
        <taxon>Ecdysozoa</taxon>
        <taxon>Arthropoda</taxon>
        <taxon>Chelicerata</taxon>
        <taxon>Arachnida</taxon>
        <taxon>Acari</taxon>
        <taxon>Acariformes</taxon>
        <taxon>Sarcoptiformes</taxon>
        <taxon>Oribatida</taxon>
        <taxon>Brachypylina</taxon>
        <taxon>Oppioidea</taxon>
        <taxon>Oppiidae</taxon>
        <taxon>Oppiella</taxon>
    </lineage>
</organism>
<evidence type="ECO:0000313" key="12">
    <source>
        <dbReference type="Proteomes" id="UP000728032"/>
    </source>
</evidence>
<dbReference type="InterPro" id="IPR013088">
    <property type="entry name" value="Znf_NHR/GATA"/>
</dbReference>
<feature type="domain" description="Nuclear receptor" evidence="10">
    <location>
        <begin position="1"/>
        <end position="54"/>
    </location>
</feature>
<keyword evidence="8" id="KW-0539">Nucleus</keyword>
<evidence type="ECO:0000256" key="9">
    <source>
        <dbReference type="SAM" id="MobiDB-lite"/>
    </source>
</evidence>
<keyword evidence="6" id="KW-0804">Transcription</keyword>
<evidence type="ECO:0000313" key="11">
    <source>
        <dbReference type="EMBL" id="CAD7651968.1"/>
    </source>
</evidence>
<evidence type="ECO:0000256" key="6">
    <source>
        <dbReference type="ARBA" id="ARBA00023163"/>
    </source>
</evidence>
<keyword evidence="1" id="KW-0479">Metal-binding</keyword>
<dbReference type="AlphaFoldDB" id="A0A7R9M1Q7"/>
<keyword evidence="12" id="KW-1185">Reference proteome</keyword>
<feature type="compositionally biased region" description="Basic and acidic residues" evidence="9">
    <location>
        <begin position="341"/>
        <end position="360"/>
    </location>
</feature>
<accession>A0A7R9M1Q7</accession>
<keyword evidence="3" id="KW-0862">Zinc</keyword>
<evidence type="ECO:0000256" key="5">
    <source>
        <dbReference type="ARBA" id="ARBA00023125"/>
    </source>
</evidence>